<feature type="transmembrane region" description="Helical" evidence="7">
    <location>
        <begin position="232"/>
        <end position="252"/>
    </location>
</feature>
<feature type="transmembrane region" description="Helical" evidence="7">
    <location>
        <begin position="450"/>
        <end position="471"/>
    </location>
</feature>
<dbReference type="Proteomes" id="UP000054321">
    <property type="component" value="Unassembled WGS sequence"/>
</dbReference>
<reference evidence="9 10" key="1">
    <citation type="submission" date="2014-04" db="EMBL/GenBank/DDBJ databases">
        <authorList>
            <consortium name="DOE Joint Genome Institute"/>
            <person name="Kuo A."/>
            <person name="Martino E."/>
            <person name="Perotto S."/>
            <person name="Kohler A."/>
            <person name="Nagy L.G."/>
            <person name="Floudas D."/>
            <person name="Copeland A."/>
            <person name="Barry K.W."/>
            <person name="Cichocki N."/>
            <person name="Veneault-Fourrey C."/>
            <person name="LaButti K."/>
            <person name="Lindquist E.A."/>
            <person name="Lipzen A."/>
            <person name="Lundell T."/>
            <person name="Morin E."/>
            <person name="Murat C."/>
            <person name="Sun H."/>
            <person name="Tunlid A."/>
            <person name="Henrissat B."/>
            <person name="Grigoriev I.V."/>
            <person name="Hibbett D.S."/>
            <person name="Martin F."/>
            <person name="Nordberg H.P."/>
            <person name="Cantor M.N."/>
            <person name="Hua S.X."/>
        </authorList>
    </citation>
    <scope>NUCLEOTIDE SEQUENCE [LARGE SCALE GENOMIC DNA]</scope>
    <source>
        <strain evidence="9 10">Zn</strain>
    </source>
</reference>
<proteinExistence type="inferred from homology"/>
<dbReference type="FunFam" id="1.20.1250.20:FF:000011">
    <property type="entry name" value="MFS multidrug transporter, putative"/>
    <property type="match status" value="1"/>
</dbReference>
<sequence>MADCASEDLNSVSHSPSPPARDVIRGETEERGRDDSVGVPGEVNEEKTTPDPNSTSWDGDNDPENPKNWPESKKWGLIVLLSFITFLTPLASSMFAPGVPEVMAEFKSTSDTLATFVVSVFILGFAFGPLLLGPMSEIYGRQPVYNICNILFVVFTALSGVATSMGMLIAVRFFAGVFGVAVITCGGGSISDMMPPEKRGRAMAIWSVGPILGPVVGPVVGGFLCESKGWRWVFWVLTIVSGVVTVAALLLMKETYAPVLLARKAARLKKEQGSKADSQDSKHGVSIREKDILLRSITRPVKMFIFSPIVTAMCVYIAVAYGLLYILFTTFTFVFSDQYGFNSSMAGLSFLGSGVGTLGGLLYSGILSDRSIKSAIKGGRQPRPEDRLPLNIIFPAALSIPAGLFIYGWGADKRVHWIVPEIGTACTGFGMIGIVMCIQTYLVDAFTIHAASVIAASAVLRSLFGALFPLFGLDLYSKIGLGWGNSLLGFIALGLAPVPLIFRLYGERIRTKSRWQVNF</sequence>
<dbReference type="AlphaFoldDB" id="A0A0C3CZ68"/>
<dbReference type="InParanoid" id="A0A0C3CZ68"/>
<dbReference type="PANTHER" id="PTHR23502">
    <property type="entry name" value="MAJOR FACILITATOR SUPERFAMILY"/>
    <property type="match status" value="1"/>
</dbReference>
<keyword evidence="3 7" id="KW-0812">Transmembrane</keyword>
<feature type="transmembrane region" description="Helical" evidence="7">
    <location>
        <begin position="144"/>
        <end position="163"/>
    </location>
</feature>
<feature type="transmembrane region" description="Helical" evidence="7">
    <location>
        <begin position="169"/>
        <end position="190"/>
    </location>
</feature>
<evidence type="ECO:0000256" key="6">
    <source>
        <dbReference type="SAM" id="MobiDB-lite"/>
    </source>
</evidence>
<protein>
    <recommendedName>
        <fullName evidence="8">Major facilitator superfamily (MFS) profile domain-containing protein</fullName>
    </recommendedName>
</protein>
<dbReference type="SUPFAM" id="SSF103473">
    <property type="entry name" value="MFS general substrate transporter"/>
    <property type="match status" value="1"/>
</dbReference>
<dbReference type="PROSITE" id="PS50850">
    <property type="entry name" value="MFS"/>
    <property type="match status" value="1"/>
</dbReference>
<evidence type="ECO:0000313" key="10">
    <source>
        <dbReference type="Proteomes" id="UP000054321"/>
    </source>
</evidence>
<name>A0A0C3CZ68_OIDMZ</name>
<feature type="transmembrane region" description="Helical" evidence="7">
    <location>
        <begin position="388"/>
        <end position="410"/>
    </location>
</feature>
<gene>
    <name evidence="9" type="ORF">OIDMADRAFT_159753</name>
</gene>
<dbReference type="Gene3D" id="1.20.1250.20">
    <property type="entry name" value="MFS general substrate transporter like domains"/>
    <property type="match status" value="1"/>
</dbReference>
<feature type="transmembrane region" description="Helical" evidence="7">
    <location>
        <begin position="422"/>
        <end position="443"/>
    </location>
</feature>
<evidence type="ECO:0000313" key="9">
    <source>
        <dbReference type="EMBL" id="KIN04324.1"/>
    </source>
</evidence>
<feature type="transmembrane region" description="Helical" evidence="7">
    <location>
        <begin position="202"/>
        <end position="220"/>
    </location>
</feature>
<evidence type="ECO:0000256" key="5">
    <source>
        <dbReference type="ARBA" id="ARBA00023136"/>
    </source>
</evidence>
<dbReference type="HOGENOM" id="CLU_008455_1_2_1"/>
<organism evidence="9 10">
    <name type="scientific">Oidiodendron maius (strain Zn)</name>
    <dbReference type="NCBI Taxonomy" id="913774"/>
    <lineage>
        <taxon>Eukaryota</taxon>
        <taxon>Fungi</taxon>
        <taxon>Dikarya</taxon>
        <taxon>Ascomycota</taxon>
        <taxon>Pezizomycotina</taxon>
        <taxon>Leotiomycetes</taxon>
        <taxon>Leotiomycetes incertae sedis</taxon>
        <taxon>Myxotrichaceae</taxon>
        <taxon>Oidiodendron</taxon>
    </lineage>
</organism>
<evidence type="ECO:0000256" key="2">
    <source>
        <dbReference type="ARBA" id="ARBA00008335"/>
    </source>
</evidence>
<accession>A0A0C3CZ68</accession>
<feature type="compositionally biased region" description="Basic and acidic residues" evidence="6">
    <location>
        <begin position="22"/>
        <end position="36"/>
    </location>
</feature>
<feature type="transmembrane region" description="Helical" evidence="7">
    <location>
        <begin position="483"/>
        <end position="505"/>
    </location>
</feature>
<keyword evidence="4 7" id="KW-1133">Transmembrane helix</keyword>
<evidence type="ECO:0000259" key="8">
    <source>
        <dbReference type="PROSITE" id="PS50850"/>
    </source>
</evidence>
<feature type="transmembrane region" description="Helical" evidence="7">
    <location>
        <begin position="112"/>
        <end position="132"/>
    </location>
</feature>
<evidence type="ECO:0000256" key="3">
    <source>
        <dbReference type="ARBA" id="ARBA00022692"/>
    </source>
</evidence>
<keyword evidence="5 7" id="KW-0472">Membrane</keyword>
<dbReference type="InterPro" id="IPR036259">
    <property type="entry name" value="MFS_trans_sf"/>
</dbReference>
<dbReference type="GO" id="GO:0022857">
    <property type="term" value="F:transmembrane transporter activity"/>
    <property type="evidence" value="ECO:0007669"/>
    <property type="project" value="InterPro"/>
</dbReference>
<dbReference type="EMBL" id="KN832873">
    <property type="protein sequence ID" value="KIN04324.1"/>
    <property type="molecule type" value="Genomic_DNA"/>
</dbReference>
<comment type="subcellular location">
    <subcellularLocation>
        <location evidence="1">Membrane</location>
        <topology evidence="1">Multi-pass membrane protein</topology>
    </subcellularLocation>
</comment>
<evidence type="ECO:0000256" key="1">
    <source>
        <dbReference type="ARBA" id="ARBA00004141"/>
    </source>
</evidence>
<dbReference type="CDD" id="cd17323">
    <property type="entry name" value="MFS_Tpo1_MDR_like"/>
    <property type="match status" value="1"/>
</dbReference>
<dbReference type="InterPro" id="IPR011701">
    <property type="entry name" value="MFS"/>
</dbReference>
<dbReference type="InterPro" id="IPR020846">
    <property type="entry name" value="MFS_dom"/>
</dbReference>
<dbReference type="STRING" id="913774.A0A0C3CZ68"/>
<dbReference type="PANTHER" id="PTHR23502:SF68">
    <property type="entry name" value="MULTIDRUG TRANSPORTER, PUTATIVE (AFU_ORTHOLOGUE AFUA_3G01120)-RELATED"/>
    <property type="match status" value="1"/>
</dbReference>
<dbReference type="OrthoDB" id="5296287at2759"/>
<feature type="transmembrane region" description="Helical" evidence="7">
    <location>
        <begin position="75"/>
        <end position="92"/>
    </location>
</feature>
<feature type="transmembrane region" description="Helical" evidence="7">
    <location>
        <begin position="348"/>
        <end position="367"/>
    </location>
</feature>
<dbReference type="GO" id="GO:0016020">
    <property type="term" value="C:membrane"/>
    <property type="evidence" value="ECO:0007669"/>
    <property type="project" value="UniProtKB-SubCell"/>
</dbReference>
<keyword evidence="10" id="KW-1185">Reference proteome</keyword>
<feature type="domain" description="Major facilitator superfamily (MFS) profile" evidence="8">
    <location>
        <begin position="77"/>
        <end position="509"/>
    </location>
</feature>
<feature type="region of interest" description="Disordered" evidence="6">
    <location>
        <begin position="1"/>
        <end position="69"/>
    </location>
</feature>
<reference evidence="10" key="2">
    <citation type="submission" date="2015-01" db="EMBL/GenBank/DDBJ databases">
        <title>Evolutionary Origins and Diversification of the Mycorrhizal Mutualists.</title>
        <authorList>
            <consortium name="DOE Joint Genome Institute"/>
            <consortium name="Mycorrhizal Genomics Consortium"/>
            <person name="Kohler A."/>
            <person name="Kuo A."/>
            <person name="Nagy L.G."/>
            <person name="Floudas D."/>
            <person name="Copeland A."/>
            <person name="Barry K.W."/>
            <person name="Cichocki N."/>
            <person name="Veneault-Fourrey C."/>
            <person name="LaButti K."/>
            <person name="Lindquist E.A."/>
            <person name="Lipzen A."/>
            <person name="Lundell T."/>
            <person name="Morin E."/>
            <person name="Murat C."/>
            <person name="Riley R."/>
            <person name="Ohm R."/>
            <person name="Sun H."/>
            <person name="Tunlid A."/>
            <person name="Henrissat B."/>
            <person name="Grigoriev I.V."/>
            <person name="Hibbett D.S."/>
            <person name="Martin F."/>
        </authorList>
    </citation>
    <scope>NUCLEOTIDE SEQUENCE [LARGE SCALE GENOMIC DNA]</scope>
    <source>
        <strain evidence="10">Zn</strain>
    </source>
</reference>
<dbReference type="Pfam" id="PF07690">
    <property type="entry name" value="MFS_1"/>
    <property type="match status" value="1"/>
</dbReference>
<feature type="transmembrane region" description="Helical" evidence="7">
    <location>
        <begin position="304"/>
        <end position="328"/>
    </location>
</feature>
<evidence type="ECO:0000256" key="7">
    <source>
        <dbReference type="SAM" id="Phobius"/>
    </source>
</evidence>
<comment type="similarity">
    <text evidence="2">Belongs to the major facilitator superfamily.</text>
</comment>
<evidence type="ECO:0000256" key="4">
    <source>
        <dbReference type="ARBA" id="ARBA00022989"/>
    </source>
</evidence>